<keyword evidence="3" id="KW-0249">Electron transport</keyword>
<dbReference type="Pfam" id="PF00127">
    <property type="entry name" value="Copper-bind"/>
    <property type="match status" value="1"/>
</dbReference>
<dbReference type="EMBL" id="JAUOEL010000001">
    <property type="protein sequence ID" value="MDO5973009.1"/>
    <property type="molecule type" value="Genomic_DNA"/>
</dbReference>
<sequence length="171" mass="18576">MKTFKYLILSFFSILVLVSCGGKEEKKKAGFSYENKKETSKSAEEKSANEIAISGNDNMQFDKTEIKVKAGQKVKITLRHIGKLDVNVMGHNFVLLKQGVDVAGFAGKAAAAGKESQYIPKKTKDVIAYTSLIGAGGITSVEFDAPAVGVYDYICSFPGHYGMMKGKFIVE</sequence>
<accession>A0ABT8WIM5</accession>
<dbReference type="Gene3D" id="2.60.40.420">
    <property type="entry name" value="Cupredoxins - blue copper proteins"/>
    <property type="match status" value="1"/>
</dbReference>
<dbReference type="InterPro" id="IPR050845">
    <property type="entry name" value="Cu-binding_ET"/>
</dbReference>
<keyword evidence="4" id="KW-0186">Copper</keyword>
<comment type="caution">
    <text evidence="6">The sequence shown here is derived from an EMBL/GenBank/DDBJ whole genome shotgun (WGS) entry which is preliminary data.</text>
</comment>
<dbReference type="InterPro" id="IPR028871">
    <property type="entry name" value="BlueCu_1_BS"/>
</dbReference>
<name>A0ABT8WIM5_9FLAO</name>
<dbReference type="PROSITE" id="PS51257">
    <property type="entry name" value="PROKAR_LIPOPROTEIN"/>
    <property type="match status" value="1"/>
</dbReference>
<evidence type="ECO:0000256" key="4">
    <source>
        <dbReference type="ARBA" id="ARBA00023008"/>
    </source>
</evidence>
<proteinExistence type="predicted"/>
<keyword evidence="7" id="KW-1185">Reference proteome</keyword>
<dbReference type="RefSeq" id="WP_303300064.1">
    <property type="nucleotide sequence ID" value="NZ_BAABDA010000042.1"/>
</dbReference>
<evidence type="ECO:0000313" key="6">
    <source>
        <dbReference type="EMBL" id="MDO5973009.1"/>
    </source>
</evidence>
<gene>
    <name evidence="6" type="primary">azu</name>
    <name evidence="6" type="ORF">Q4Q40_02335</name>
</gene>
<organism evidence="6 7">
    <name type="scientific">Flavivirga jejuensis</name>
    <dbReference type="NCBI Taxonomy" id="870487"/>
    <lineage>
        <taxon>Bacteria</taxon>
        <taxon>Pseudomonadati</taxon>
        <taxon>Bacteroidota</taxon>
        <taxon>Flavobacteriia</taxon>
        <taxon>Flavobacteriales</taxon>
        <taxon>Flavobacteriaceae</taxon>
        <taxon>Flavivirga</taxon>
    </lineage>
</organism>
<keyword evidence="1" id="KW-0813">Transport</keyword>
<evidence type="ECO:0000256" key="2">
    <source>
        <dbReference type="ARBA" id="ARBA00022723"/>
    </source>
</evidence>
<dbReference type="PANTHER" id="PTHR38439:SF2">
    <property type="entry name" value="OUTER MEMBRANE PROTEIN H.8"/>
    <property type="match status" value="1"/>
</dbReference>
<feature type="domain" description="Blue (type 1) copper" evidence="5">
    <location>
        <begin position="52"/>
        <end position="171"/>
    </location>
</feature>
<dbReference type="InterPro" id="IPR000923">
    <property type="entry name" value="BlueCu_1"/>
</dbReference>
<dbReference type="Proteomes" id="UP001176806">
    <property type="component" value="Unassembled WGS sequence"/>
</dbReference>
<dbReference type="PANTHER" id="PTHR38439">
    <property type="entry name" value="AURACYANIN-B"/>
    <property type="match status" value="1"/>
</dbReference>
<evidence type="ECO:0000256" key="3">
    <source>
        <dbReference type="ARBA" id="ARBA00022982"/>
    </source>
</evidence>
<dbReference type="PROSITE" id="PS00196">
    <property type="entry name" value="COPPER_BLUE"/>
    <property type="match status" value="1"/>
</dbReference>
<protein>
    <submittedName>
        <fullName evidence="6">Azurin</fullName>
    </submittedName>
</protein>
<dbReference type="NCBIfam" id="TIGR02695">
    <property type="entry name" value="azurin"/>
    <property type="match status" value="1"/>
</dbReference>
<dbReference type="SUPFAM" id="SSF49503">
    <property type="entry name" value="Cupredoxins"/>
    <property type="match status" value="1"/>
</dbReference>
<evidence type="ECO:0000259" key="5">
    <source>
        <dbReference type="Pfam" id="PF00127"/>
    </source>
</evidence>
<evidence type="ECO:0000313" key="7">
    <source>
        <dbReference type="Proteomes" id="UP001176806"/>
    </source>
</evidence>
<keyword evidence="2" id="KW-0479">Metal-binding</keyword>
<dbReference type="InterPro" id="IPR008972">
    <property type="entry name" value="Cupredoxin"/>
</dbReference>
<dbReference type="InterPro" id="IPR014068">
    <property type="entry name" value="Azurin"/>
</dbReference>
<reference evidence="6" key="1">
    <citation type="submission" date="2023-07" db="EMBL/GenBank/DDBJ databases">
        <title>Two novel species in the genus Flavivirga.</title>
        <authorList>
            <person name="Kwon K."/>
        </authorList>
    </citation>
    <scope>NUCLEOTIDE SEQUENCE</scope>
    <source>
        <strain evidence="6">KACC 14158</strain>
    </source>
</reference>
<evidence type="ECO:0000256" key="1">
    <source>
        <dbReference type="ARBA" id="ARBA00022448"/>
    </source>
</evidence>